<accession>G5J4U0</accession>
<dbReference type="PATRIC" id="fig|423471.3.peg.2359"/>
<evidence type="ECO:0000313" key="3">
    <source>
        <dbReference type="Proteomes" id="UP000003477"/>
    </source>
</evidence>
<evidence type="ECO:0000256" key="1">
    <source>
        <dbReference type="SAM" id="Coils"/>
    </source>
</evidence>
<name>G5J4U0_CROWT</name>
<keyword evidence="1" id="KW-0175">Coiled coil</keyword>
<sequence>MTSVNLSIPFEALVKAIKSLDLEQQQQLLEVLEEQIFEAEEEWENSPEIIAEVEEAKKAYQSGDYLTLEDFIAG</sequence>
<gene>
    <name evidence="2" type="ORF">CWATWH0003_2506</name>
</gene>
<feature type="coiled-coil region" evidence="1">
    <location>
        <begin position="15"/>
        <end position="42"/>
    </location>
</feature>
<protein>
    <submittedName>
        <fullName evidence="2">Uncharacterized protein</fullName>
    </submittedName>
</protein>
<dbReference type="Proteomes" id="UP000003477">
    <property type="component" value="Unassembled WGS sequence"/>
</dbReference>
<evidence type="ECO:0000313" key="2">
    <source>
        <dbReference type="EMBL" id="EHJ12796.1"/>
    </source>
</evidence>
<dbReference type="EMBL" id="AESD01000373">
    <property type="protein sequence ID" value="EHJ12796.1"/>
    <property type="molecule type" value="Genomic_DNA"/>
</dbReference>
<dbReference type="GeneID" id="88766172"/>
<reference evidence="2 3" key="1">
    <citation type="journal article" date="2011" name="Front. Microbiol.">
        <title>Two Strains of Crocosphaera watsonii with Highly Conserved Genomes are Distinguished by Strain-Specific Features.</title>
        <authorList>
            <person name="Bench S.R."/>
            <person name="Ilikchyan I.N."/>
            <person name="Tripp H.J."/>
            <person name="Zehr J.P."/>
        </authorList>
    </citation>
    <scope>NUCLEOTIDE SEQUENCE [LARGE SCALE GENOMIC DNA]</scope>
    <source>
        <strain evidence="2 3">WH 0003</strain>
    </source>
</reference>
<dbReference type="RefSeq" id="WP_007310723.1">
    <property type="nucleotide sequence ID" value="NZ_AESD01000373.1"/>
</dbReference>
<proteinExistence type="predicted"/>
<comment type="caution">
    <text evidence="2">The sequence shown here is derived from an EMBL/GenBank/DDBJ whole genome shotgun (WGS) entry which is preliminary data.</text>
</comment>
<organism evidence="2 3">
    <name type="scientific">Crocosphaera watsonii WH 0003</name>
    <dbReference type="NCBI Taxonomy" id="423471"/>
    <lineage>
        <taxon>Bacteria</taxon>
        <taxon>Bacillati</taxon>
        <taxon>Cyanobacteriota</taxon>
        <taxon>Cyanophyceae</taxon>
        <taxon>Oscillatoriophycideae</taxon>
        <taxon>Chroococcales</taxon>
        <taxon>Aphanothecaceae</taxon>
        <taxon>Crocosphaera</taxon>
    </lineage>
</organism>
<dbReference type="AlphaFoldDB" id="G5J4U0"/>